<evidence type="ECO:0000313" key="2">
    <source>
        <dbReference type="EMBL" id="KIY61648.1"/>
    </source>
</evidence>
<reference evidence="2 3" key="1">
    <citation type="journal article" date="2015" name="Fungal Genet. Biol.">
        <title>Evolution of novel wood decay mechanisms in Agaricales revealed by the genome sequences of Fistulina hepatica and Cylindrobasidium torrendii.</title>
        <authorList>
            <person name="Floudas D."/>
            <person name="Held B.W."/>
            <person name="Riley R."/>
            <person name="Nagy L.G."/>
            <person name="Koehler G."/>
            <person name="Ransdell A.S."/>
            <person name="Younus H."/>
            <person name="Chow J."/>
            <person name="Chiniquy J."/>
            <person name="Lipzen A."/>
            <person name="Tritt A."/>
            <person name="Sun H."/>
            <person name="Haridas S."/>
            <person name="LaButti K."/>
            <person name="Ohm R.A."/>
            <person name="Kues U."/>
            <person name="Blanchette R.A."/>
            <person name="Grigoriev I.V."/>
            <person name="Minto R.E."/>
            <person name="Hibbett D.S."/>
        </authorList>
    </citation>
    <scope>NUCLEOTIDE SEQUENCE [LARGE SCALE GENOMIC DNA]</scope>
    <source>
        <strain evidence="2 3">FP15055 ss-10</strain>
    </source>
</reference>
<organism evidence="2 3">
    <name type="scientific">Cylindrobasidium torrendii FP15055 ss-10</name>
    <dbReference type="NCBI Taxonomy" id="1314674"/>
    <lineage>
        <taxon>Eukaryota</taxon>
        <taxon>Fungi</taxon>
        <taxon>Dikarya</taxon>
        <taxon>Basidiomycota</taxon>
        <taxon>Agaricomycotina</taxon>
        <taxon>Agaricomycetes</taxon>
        <taxon>Agaricomycetidae</taxon>
        <taxon>Agaricales</taxon>
        <taxon>Marasmiineae</taxon>
        <taxon>Physalacriaceae</taxon>
        <taxon>Cylindrobasidium</taxon>
    </lineage>
</organism>
<sequence>MGEFPAEETPTVTESARSVSFGMPVEDAEHSALFDTIGGEVERTAWLDNSANGEARPSVATDNASIYETDQGVGASSEEPDSEDEAARNRFYRHCYVAIYDTDSEHDGIYFGEWTEVLNRFKEVYPKVAAFTAGHTLKRAMDAVVEAAEDLALEAIKSKPSFPTDPSVVLPVRVAPFPDFKVGSHTVSKYRPAFAPSPDDSSSDSSLPDAPPITLMRISTLLQPDFRPDDSDEDEDAPAELTAPGGLVPGAPDIHGRSTAFPAGVPIPNMYFCSASSPTRLYTSYWQALSFSCHYGLRDIWAFHNPEIAILGINELRADKGLRPLHLKNSSDWKQRVSRDNTADANKTPPHSLVVTTDGEVAEPPLPVAPAPFFYYPASWPKFISLSYWKALPFSRQSDRRDIQVFHSRIDAINSLLEDRKRLEWVKG</sequence>
<dbReference type="AlphaFoldDB" id="A0A0D7ATF1"/>
<keyword evidence="3" id="KW-1185">Reference proteome</keyword>
<evidence type="ECO:0000256" key="1">
    <source>
        <dbReference type="SAM" id="MobiDB-lite"/>
    </source>
</evidence>
<accession>A0A0D7ATF1</accession>
<dbReference type="EMBL" id="KN880899">
    <property type="protein sequence ID" value="KIY61648.1"/>
    <property type="molecule type" value="Genomic_DNA"/>
</dbReference>
<evidence type="ECO:0000313" key="3">
    <source>
        <dbReference type="Proteomes" id="UP000054007"/>
    </source>
</evidence>
<feature type="region of interest" description="Disordered" evidence="1">
    <location>
        <begin position="224"/>
        <end position="255"/>
    </location>
</feature>
<gene>
    <name evidence="2" type="ORF">CYLTODRAFT_495148</name>
</gene>
<name>A0A0D7ATF1_9AGAR</name>
<proteinExistence type="predicted"/>
<feature type="compositionally biased region" description="Basic and acidic residues" evidence="1">
    <location>
        <begin position="333"/>
        <end position="342"/>
    </location>
</feature>
<feature type="region of interest" description="Disordered" evidence="1">
    <location>
        <begin position="333"/>
        <end position="352"/>
    </location>
</feature>
<dbReference type="Proteomes" id="UP000054007">
    <property type="component" value="Unassembled WGS sequence"/>
</dbReference>
<protein>
    <submittedName>
        <fullName evidence="2">Uncharacterized protein</fullName>
    </submittedName>
</protein>